<evidence type="ECO:0000259" key="4">
    <source>
        <dbReference type="PROSITE" id="PS51084"/>
    </source>
</evidence>
<feature type="active site" description="Tele-AMP-histidine intermediate" evidence="1">
    <location>
        <position position="100"/>
    </location>
</feature>
<accession>A0A2S7XQJ3</accession>
<evidence type="ECO:0000256" key="3">
    <source>
        <dbReference type="PROSITE-ProRule" id="PRU00464"/>
    </source>
</evidence>
<feature type="domain" description="HIT" evidence="4">
    <location>
        <begin position="5"/>
        <end position="114"/>
    </location>
</feature>
<dbReference type="PROSITE" id="PS51084">
    <property type="entry name" value="HIT_2"/>
    <property type="match status" value="1"/>
</dbReference>
<dbReference type="PANTHER" id="PTHR23089">
    <property type="entry name" value="HISTIDINE TRIAD HIT PROTEIN"/>
    <property type="match status" value="1"/>
</dbReference>
<dbReference type="Pfam" id="PF01230">
    <property type="entry name" value="HIT"/>
    <property type="match status" value="1"/>
</dbReference>
<evidence type="ECO:0000313" key="6">
    <source>
        <dbReference type="Proteomes" id="UP000239936"/>
    </source>
</evidence>
<dbReference type="InterPro" id="IPR001310">
    <property type="entry name" value="Histidine_triad_HIT"/>
</dbReference>
<name>A0A2S7XQJ3_9GAMM</name>
<dbReference type="InterPro" id="IPR036265">
    <property type="entry name" value="HIT-like_sf"/>
</dbReference>
<dbReference type="AlphaFoldDB" id="A0A2S7XQJ3"/>
<dbReference type="GO" id="GO:0003824">
    <property type="term" value="F:catalytic activity"/>
    <property type="evidence" value="ECO:0007669"/>
    <property type="project" value="InterPro"/>
</dbReference>
<dbReference type="CDD" id="cd01276">
    <property type="entry name" value="PKCI_related"/>
    <property type="match status" value="1"/>
</dbReference>
<dbReference type="Proteomes" id="UP000239936">
    <property type="component" value="Unassembled WGS sequence"/>
</dbReference>
<comment type="caution">
    <text evidence="5">The sequence shown here is derived from an EMBL/GenBank/DDBJ whole genome shotgun (WGS) entry which is preliminary data.</text>
</comment>
<organism evidence="5 6">
    <name type="scientific">Chromatium okenii</name>
    <dbReference type="NCBI Taxonomy" id="61644"/>
    <lineage>
        <taxon>Bacteria</taxon>
        <taxon>Pseudomonadati</taxon>
        <taxon>Pseudomonadota</taxon>
        <taxon>Gammaproteobacteria</taxon>
        <taxon>Chromatiales</taxon>
        <taxon>Chromatiaceae</taxon>
        <taxon>Chromatium</taxon>
    </lineage>
</organism>
<dbReference type="InterPro" id="IPR011146">
    <property type="entry name" value="HIT-like"/>
</dbReference>
<dbReference type="EMBL" id="PPGH01000037">
    <property type="protein sequence ID" value="PQJ95702.1"/>
    <property type="molecule type" value="Genomic_DNA"/>
</dbReference>
<dbReference type="InterPro" id="IPR019808">
    <property type="entry name" value="Histidine_triad_CS"/>
</dbReference>
<feature type="short sequence motif" description="Histidine triad motif" evidence="2 3">
    <location>
        <begin position="98"/>
        <end position="102"/>
    </location>
</feature>
<evidence type="ECO:0000313" key="5">
    <source>
        <dbReference type="EMBL" id="PQJ95702.1"/>
    </source>
</evidence>
<proteinExistence type="predicted"/>
<evidence type="ECO:0000256" key="2">
    <source>
        <dbReference type="PIRSR" id="PIRSR601310-3"/>
    </source>
</evidence>
<dbReference type="Gene3D" id="3.30.428.10">
    <property type="entry name" value="HIT-like"/>
    <property type="match status" value="1"/>
</dbReference>
<reference evidence="5 6" key="1">
    <citation type="submission" date="2018-01" db="EMBL/GenBank/DDBJ databases">
        <title>The complete genome sequence of Chromatium okenii LaCa, a purple sulfur bacterium with a turbulent life.</title>
        <authorList>
            <person name="Luedin S.M."/>
            <person name="Liechti N."/>
            <person name="Storelli N."/>
            <person name="Danza F."/>
            <person name="Wittwer M."/>
            <person name="Pothier J.F."/>
            <person name="Tonolla M.A."/>
        </authorList>
    </citation>
    <scope>NUCLEOTIDE SEQUENCE [LARGE SCALE GENOMIC DNA]</scope>
    <source>
        <strain evidence="5 6">LaCa</strain>
    </source>
</reference>
<gene>
    <name evidence="5" type="ORF">CXB77_16720</name>
</gene>
<sequence>MSSTLFSKIASGEIPADILYQDAEVVAFRDVSPQAPVHFLVIPRQPIPTLNAVQPEEATLLGKLFLVAAQVAAQEGIAESGYRTVVNCNAAAGQTVFHLHLHVLGGRPLNWPPG</sequence>
<evidence type="ECO:0000256" key="1">
    <source>
        <dbReference type="PIRSR" id="PIRSR601310-1"/>
    </source>
</evidence>
<protein>
    <submittedName>
        <fullName evidence="5">Histidine triad nucleotide-binding protein</fullName>
    </submittedName>
</protein>
<dbReference type="RefSeq" id="WP_105074712.1">
    <property type="nucleotide sequence ID" value="NZ_PPGH01000037.1"/>
</dbReference>
<dbReference type="PROSITE" id="PS00892">
    <property type="entry name" value="HIT_1"/>
    <property type="match status" value="1"/>
</dbReference>
<keyword evidence="6" id="KW-1185">Reference proteome</keyword>
<dbReference type="SUPFAM" id="SSF54197">
    <property type="entry name" value="HIT-like"/>
    <property type="match status" value="1"/>
</dbReference>
<dbReference type="PRINTS" id="PR00332">
    <property type="entry name" value="HISTRIAD"/>
</dbReference>
<dbReference type="OrthoDB" id="9784774at2"/>